<comment type="caution">
    <text evidence="1">The sequence shown here is derived from an EMBL/GenBank/DDBJ whole genome shotgun (WGS) entry which is preliminary data.</text>
</comment>
<gene>
    <name evidence="1" type="ORF">LCGC14_1554940</name>
</gene>
<name>A0A0F9L5F1_9ZZZZ</name>
<proteinExistence type="predicted"/>
<sequence>MKVEIRLVYNNETIQTQTTQIDKHPSRLLVQKIDITKQIDKFKTVATKNAKIALLKRLTREIFKPSRKKPTTHLPPKKKPS</sequence>
<organism evidence="1">
    <name type="scientific">marine sediment metagenome</name>
    <dbReference type="NCBI Taxonomy" id="412755"/>
    <lineage>
        <taxon>unclassified sequences</taxon>
        <taxon>metagenomes</taxon>
        <taxon>ecological metagenomes</taxon>
    </lineage>
</organism>
<reference evidence="1" key="1">
    <citation type="journal article" date="2015" name="Nature">
        <title>Complex archaea that bridge the gap between prokaryotes and eukaryotes.</title>
        <authorList>
            <person name="Spang A."/>
            <person name="Saw J.H."/>
            <person name="Jorgensen S.L."/>
            <person name="Zaremba-Niedzwiedzka K."/>
            <person name="Martijn J."/>
            <person name="Lind A.E."/>
            <person name="van Eijk R."/>
            <person name="Schleper C."/>
            <person name="Guy L."/>
            <person name="Ettema T.J."/>
        </authorList>
    </citation>
    <scope>NUCLEOTIDE SEQUENCE</scope>
</reference>
<dbReference type="AlphaFoldDB" id="A0A0F9L5F1"/>
<evidence type="ECO:0000313" key="1">
    <source>
        <dbReference type="EMBL" id="KKM52358.1"/>
    </source>
</evidence>
<dbReference type="EMBL" id="LAZR01011936">
    <property type="protein sequence ID" value="KKM52358.1"/>
    <property type="molecule type" value="Genomic_DNA"/>
</dbReference>
<accession>A0A0F9L5F1</accession>
<protein>
    <submittedName>
        <fullName evidence="1">Uncharacterized protein</fullName>
    </submittedName>
</protein>